<reference evidence="5" key="1">
    <citation type="journal article" date="2019" name="Int. J. Syst. Evol. Microbiol.">
        <title>The Global Catalogue of Microorganisms (GCM) 10K type strain sequencing project: providing services to taxonomists for standard genome sequencing and annotation.</title>
        <authorList>
            <consortium name="The Broad Institute Genomics Platform"/>
            <consortium name="The Broad Institute Genome Sequencing Center for Infectious Disease"/>
            <person name="Wu L."/>
            <person name="Ma J."/>
        </authorList>
    </citation>
    <scope>NUCLEOTIDE SEQUENCE [LARGE SCALE GENOMIC DNA]</scope>
    <source>
        <strain evidence="5">JCM 17695</strain>
    </source>
</reference>
<evidence type="ECO:0000259" key="3">
    <source>
        <dbReference type="PROSITE" id="PS51186"/>
    </source>
</evidence>
<dbReference type="InterPro" id="IPR000182">
    <property type="entry name" value="GNAT_dom"/>
</dbReference>
<dbReference type="PANTHER" id="PTHR43877">
    <property type="entry name" value="AMINOALKYLPHOSPHONATE N-ACETYLTRANSFERASE-RELATED-RELATED"/>
    <property type="match status" value="1"/>
</dbReference>
<dbReference type="CDD" id="cd04301">
    <property type="entry name" value="NAT_SF"/>
    <property type="match status" value="1"/>
</dbReference>
<proteinExistence type="predicted"/>
<organism evidence="4 5">
    <name type="scientific">Actinokineospora soli</name>
    <dbReference type="NCBI Taxonomy" id="1048753"/>
    <lineage>
        <taxon>Bacteria</taxon>
        <taxon>Bacillati</taxon>
        <taxon>Actinomycetota</taxon>
        <taxon>Actinomycetes</taxon>
        <taxon>Pseudonocardiales</taxon>
        <taxon>Pseudonocardiaceae</taxon>
        <taxon>Actinokineospora</taxon>
    </lineage>
</organism>
<dbReference type="PROSITE" id="PS51186">
    <property type="entry name" value="GNAT"/>
    <property type="match status" value="1"/>
</dbReference>
<evidence type="ECO:0000256" key="1">
    <source>
        <dbReference type="ARBA" id="ARBA00022679"/>
    </source>
</evidence>
<evidence type="ECO:0000313" key="5">
    <source>
        <dbReference type="Proteomes" id="UP001596512"/>
    </source>
</evidence>
<dbReference type="GO" id="GO:0016746">
    <property type="term" value="F:acyltransferase activity"/>
    <property type="evidence" value="ECO:0007669"/>
    <property type="project" value="UniProtKB-KW"/>
</dbReference>
<protein>
    <submittedName>
        <fullName evidence="4">GNAT family N-acetyltransferase</fullName>
        <ecNumber evidence="4">2.3.-.-</ecNumber>
    </submittedName>
</protein>
<keyword evidence="2 4" id="KW-0012">Acyltransferase</keyword>
<dbReference type="EMBL" id="JBHTEY010000004">
    <property type="protein sequence ID" value="MFC7615874.1"/>
    <property type="molecule type" value="Genomic_DNA"/>
</dbReference>
<dbReference type="SUPFAM" id="SSF55729">
    <property type="entry name" value="Acyl-CoA N-acyltransferases (Nat)"/>
    <property type="match status" value="1"/>
</dbReference>
<dbReference type="InterPro" id="IPR050832">
    <property type="entry name" value="Bact_Acetyltransf"/>
</dbReference>
<accession>A0ABW2TRD2</accession>
<dbReference type="Gene3D" id="3.40.630.30">
    <property type="match status" value="1"/>
</dbReference>
<sequence length="169" mass="17681">MIERLDAAGLVAAADDLAELLRDVTDGGSSVGFLAPLDPAAAKAWWLGLAPGVAAGEILLWVARAGDRVVGTVQLRPSAMPNGAHRAELAKLMVHSSARGRGLGRALLTTAEDGARAAGLRLLVLDTEEGSAAEPLYRSHGWTEAGRIPDYAADPKGVLRPTVYFHRAL</sequence>
<comment type="caution">
    <text evidence="4">The sequence shown here is derived from an EMBL/GenBank/DDBJ whole genome shotgun (WGS) entry which is preliminary data.</text>
</comment>
<dbReference type="InterPro" id="IPR016181">
    <property type="entry name" value="Acyl_CoA_acyltransferase"/>
</dbReference>
<gene>
    <name evidence="4" type="ORF">ACFQV2_22675</name>
</gene>
<dbReference type="Pfam" id="PF00583">
    <property type="entry name" value="Acetyltransf_1"/>
    <property type="match status" value="1"/>
</dbReference>
<keyword evidence="1 4" id="KW-0808">Transferase</keyword>
<keyword evidence="5" id="KW-1185">Reference proteome</keyword>
<dbReference type="PANTHER" id="PTHR43877:SF2">
    <property type="entry name" value="AMINOALKYLPHOSPHONATE N-ACETYLTRANSFERASE-RELATED"/>
    <property type="match status" value="1"/>
</dbReference>
<name>A0ABW2TRD2_9PSEU</name>
<dbReference type="EC" id="2.3.-.-" evidence="4"/>
<dbReference type="Proteomes" id="UP001596512">
    <property type="component" value="Unassembled WGS sequence"/>
</dbReference>
<feature type="domain" description="N-acetyltransferase" evidence="3">
    <location>
        <begin position="1"/>
        <end position="169"/>
    </location>
</feature>
<evidence type="ECO:0000313" key="4">
    <source>
        <dbReference type="EMBL" id="MFC7615874.1"/>
    </source>
</evidence>
<evidence type="ECO:0000256" key="2">
    <source>
        <dbReference type="ARBA" id="ARBA00023315"/>
    </source>
</evidence>